<dbReference type="Proteomes" id="UP000257067">
    <property type="component" value="Unassembled WGS sequence"/>
</dbReference>
<evidence type="ECO:0000256" key="6">
    <source>
        <dbReference type="RuleBase" id="RU365090"/>
    </source>
</evidence>
<evidence type="ECO:0000313" key="9">
    <source>
        <dbReference type="Proteomes" id="UP000257067"/>
    </source>
</evidence>
<dbReference type="SUPFAM" id="SSF63867">
    <property type="entry name" value="MoeA C-terminal domain-like"/>
    <property type="match status" value="1"/>
</dbReference>
<dbReference type="SUPFAM" id="SSF53218">
    <property type="entry name" value="Molybdenum cofactor biosynthesis proteins"/>
    <property type="match status" value="1"/>
</dbReference>
<organism evidence="8 9">
    <name type="scientific">Helicobacter cholecystus</name>
    <dbReference type="NCBI Taxonomy" id="45498"/>
    <lineage>
        <taxon>Bacteria</taxon>
        <taxon>Pseudomonadati</taxon>
        <taxon>Campylobacterota</taxon>
        <taxon>Epsilonproteobacteria</taxon>
        <taxon>Campylobacterales</taxon>
        <taxon>Helicobacteraceae</taxon>
        <taxon>Helicobacter</taxon>
    </lineage>
</organism>
<dbReference type="InterPro" id="IPR001453">
    <property type="entry name" value="MoaB/Mog_dom"/>
</dbReference>
<keyword evidence="9" id="KW-1185">Reference proteome</keyword>
<evidence type="ECO:0000313" key="8">
    <source>
        <dbReference type="EMBL" id="RDU69643.1"/>
    </source>
</evidence>
<dbReference type="GO" id="GO:0061599">
    <property type="term" value="F:molybdopterin molybdotransferase activity"/>
    <property type="evidence" value="ECO:0007669"/>
    <property type="project" value="UniProtKB-UniRule"/>
</dbReference>
<dbReference type="InterPro" id="IPR036688">
    <property type="entry name" value="MoeA_C_domain_IV_sf"/>
</dbReference>
<comment type="caution">
    <text evidence="8">The sequence shown here is derived from an EMBL/GenBank/DDBJ whole genome shotgun (WGS) entry which is preliminary data.</text>
</comment>
<keyword evidence="6" id="KW-0479">Metal-binding</keyword>
<gene>
    <name evidence="8" type="ORF">CQA62_03070</name>
</gene>
<dbReference type="NCBIfam" id="TIGR00177">
    <property type="entry name" value="molyb_syn"/>
    <property type="match status" value="1"/>
</dbReference>
<dbReference type="PROSITE" id="PS01079">
    <property type="entry name" value="MOCF_BIOSYNTHESIS_2"/>
    <property type="match status" value="1"/>
</dbReference>
<dbReference type="PANTHER" id="PTHR10192">
    <property type="entry name" value="MOLYBDOPTERIN BIOSYNTHESIS PROTEIN"/>
    <property type="match status" value="1"/>
</dbReference>
<proteinExistence type="inferred from homology"/>
<evidence type="ECO:0000256" key="3">
    <source>
        <dbReference type="ARBA" id="ARBA00010763"/>
    </source>
</evidence>
<evidence type="ECO:0000256" key="2">
    <source>
        <dbReference type="ARBA" id="ARBA00005046"/>
    </source>
</evidence>
<evidence type="ECO:0000256" key="4">
    <source>
        <dbReference type="ARBA" id="ARBA00023150"/>
    </source>
</evidence>
<dbReference type="InterPro" id="IPR036425">
    <property type="entry name" value="MoaB/Mog-like_dom_sf"/>
</dbReference>
<keyword evidence="6" id="KW-0460">Magnesium</keyword>
<dbReference type="Gene3D" id="2.170.190.11">
    <property type="entry name" value="Molybdopterin biosynthesis moea protein, domain 3"/>
    <property type="match status" value="1"/>
</dbReference>
<comment type="catalytic activity">
    <reaction evidence="5">
        <text>adenylyl-molybdopterin + molybdate = Mo-molybdopterin + AMP + H(+)</text>
        <dbReference type="Rhea" id="RHEA:35047"/>
        <dbReference type="ChEBI" id="CHEBI:15378"/>
        <dbReference type="ChEBI" id="CHEBI:36264"/>
        <dbReference type="ChEBI" id="CHEBI:62727"/>
        <dbReference type="ChEBI" id="CHEBI:71302"/>
        <dbReference type="ChEBI" id="CHEBI:456215"/>
        <dbReference type="EC" id="2.10.1.1"/>
    </reaction>
</comment>
<evidence type="ECO:0000259" key="7">
    <source>
        <dbReference type="SMART" id="SM00852"/>
    </source>
</evidence>
<reference evidence="8 9" key="1">
    <citation type="submission" date="2018-04" db="EMBL/GenBank/DDBJ databases">
        <title>Novel Campyloabacter and Helicobacter Species and Strains.</title>
        <authorList>
            <person name="Mannion A.J."/>
            <person name="Shen Z."/>
            <person name="Fox J.G."/>
        </authorList>
    </citation>
    <scope>NUCLEOTIDE SEQUENCE [LARGE SCALE GENOMIC DNA]</scope>
    <source>
        <strain evidence="8 9">ATCC 700242</strain>
    </source>
</reference>
<comment type="cofactor">
    <cofactor evidence="6">
        <name>Mg(2+)</name>
        <dbReference type="ChEBI" id="CHEBI:18420"/>
    </cofactor>
</comment>
<keyword evidence="6" id="KW-0500">Molybdenum</keyword>
<evidence type="ECO:0000256" key="5">
    <source>
        <dbReference type="ARBA" id="ARBA00047317"/>
    </source>
</evidence>
<dbReference type="OrthoDB" id="9804758at2"/>
<dbReference type="Gene3D" id="3.40.980.10">
    <property type="entry name" value="MoaB/Mog-like domain"/>
    <property type="match status" value="1"/>
</dbReference>
<keyword evidence="6 8" id="KW-0808">Transferase</keyword>
<dbReference type="PANTHER" id="PTHR10192:SF5">
    <property type="entry name" value="GEPHYRIN"/>
    <property type="match status" value="1"/>
</dbReference>
<accession>A0A3D8IX56</accession>
<dbReference type="GO" id="GO:0006777">
    <property type="term" value="P:Mo-molybdopterin cofactor biosynthetic process"/>
    <property type="evidence" value="ECO:0007669"/>
    <property type="project" value="UniProtKB-UniRule"/>
</dbReference>
<dbReference type="RefSeq" id="WP_104724326.1">
    <property type="nucleotide sequence ID" value="NZ_FZNE01000003.1"/>
</dbReference>
<dbReference type="Pfam" id="PF03453">
    <property type="entry name" value="MoeA_N"/>
    <property type="match status" value="1"/>
</dbReference>
<keyword evidence="4 6" id="KW-0501">Molybdenum cofactor biosynthesis</keyword>
<name>A0A3D8IX56_9HELI</name>
<evidence type="ECO:0000256" key="1">
    <source>
        <dbReference type="ARBA" id="ARBA00002901"/>
    </source>
</evidence>
<protein>
    <recommendedName>
        <fullName evidence="6">Molybdopterin molybdenumtransferase</fullName>
        <ecNumber evidence="6">2.10.1.1</ecNumber>
    </recommendedName>
</protein>
<dbReference type="InterPro" id="IPR036135">
    <property type="entry name" value="MoeA_linker/N_sf"/>
</dbReference>
<sequence>MKSNISYQESIEILNSLQIQPKSIEKILFSQALGRILAEDIIAQENMPKYPTSAMDGYAFNSEDIDLLFSSGLKLLSINKAGESEEQICQKGGCIKTFTGAKMPKNCDTLILVEEAKEEGGKVFGLTGVQIQKGKWIRAVGENYSKGEILLKKGGQISPFEVGLLAELNRVFVCVYLKPRIAILSGGDEIIEVGESKRENTIRSVNNHLIQALCNSMGVEGRIYPLLTDNKSQIKNQVKEALRECDILITTGGASKGDFDYTQEVIKEVCEIQFKGVRMKPGKPVGFGISKEGQYIFSLPGFPNSCAVTFMLFVRIVLEKMLRRNSALEPIKAKLTQSIKRTDSRMEFRICNLRVQNGIYEVGFWDKKTLQSSVVNNFCSTSALMILQENGTDIQEGEMVDILHLDSLIKL</sequence>
<comment type="similarity">
    <text evidence="3 6">Belongs to the MoeA family.</text>
</comment>
<dbReference type="Gene3D" id="3.90.105.10">
    <property type="entry name" value="Molybdopterin biosynthesis moea protein, domain 2"/>
    <property type="match status" value="1"/>
</dbReference>
<dbReference type="InterPro" id="IPR005110">
    <property type="entry name" value="MoeA_linker/N"/>
</dbReference>
<dbReference type="Pfam" id="PF00994">
    <property type="entry name" value="MoCF_biosynth"/>
    <property type="match status" value="1"/>
</dbReference>
<comment type="pathway">
    <text evidence="2 6">Cofactor biosynthesis; molybdopterin biosynthesis.</text>
</comment>
<dbReference type="GO" id="GO:0046872">
    <property type="term" value="F:metal ion binding"/>
    <property type="evidence" value="ECO:0007669"/>
    <property type="project" value="UniProtKB-UniRule"/>
</dbReference>
<dbReference type="CDD" id="cd00887">
    <property type="entry name" value="MoeA"/>
    <property type="match status" value="1"/>
</dbReference>
<dbReference type="GO" id="GO:0005829">
    <property type="term" value="C:cytosol"/>
    <property type="evidence" value="ECO:0007669"/>
    <property type="project" value="TreeGrafter"/>
</dbReference>
<dbReference type="SUPFAM" id="SSF63882">
    <property type="entry name" value="MoeA N-terminal region -like"/>
    <property type="match status" value="1"/>
</dbReference>
<dbReference type="InterPro" id="IPR038987">
    <property type="entry name" value="MoeA-like"/>
</dbReference>
<comment type="function">
    <text evidence="1 6">Catalyzes the insertion of molybdate into adenylated molybdopterin with the concomitant release of AMP.</text>
</comment>
<feature type="domain" description="MoaB/Mog" evidence="7">
    <location>
        <begin position="182"/>
        <end position="320"/>
    </location>
</feature>
<dbReference type="UniPathway" id="UPA00344"/>
<dbReference type="SMART" id="SM00852">
    <property type="entry name" value="MoCF_biosynth"/>
    <property type="match status" value="1"/>
</dbReference>
<dbReference type="InterPro" id="IPR008284">
    <property type="entry name" value="MoCF_biosynth_CS"/>
</dbReference>
<dbReference type="EMBL" id="NXLU01000002">
    <property type="protein sequence ID" value="RDU69643.1"/>
    <property type="molecule type" value="Genomic_DNA"/>
</dbReference>
<dbReference type="AlphaFoldDB" id="A0A3D8IX56"/>
<dbReference type="EC" id="2.10.1.1" evidence="6"/>
<dbReference type="Gene3D" id="2.40.340.10">
    <property type="entry name" value="MoeA, C-terminal, domain IV"/>
    <property type="match status" value="1"/>
</dbReference>